<feature type="transmembrane region" description="Helical" evidence="1">
    <location>
        <begin position="291"/>
        <end position="308"/>
    </location>
</feature>
<feature type="transmembrane region" description="Helical" evidence="1">
    <location>
        <begin position="189"/>
        <end position="205"/>
    </location>
</feature>
<protein>
    <submittedName>
        <fullName evidence="2">Uncharacterized protein</fullName>
    </submittedName>
</protein>
<dbReference type="RefSeq" id="WP_066145101.1">
    <property type="nucleotide sequence ID" value="NZ_CBCSGM010000007.1"/>
</dbReference>
<proteinExistence type="predicted"/>
<evidence type="ECO:0000256" key="1">
    <source>
        <dbReference type="SAM" id="Phobius"/>
    </source>
</evidence>
<feature type="transmembrane region" description="Helical" evidence="1">
    <location>
        <begin position="106"/>
        <end position="134"/>
    </location>
</feature>
<sequence>MLNTLYLKIWKNKLIHQLRKNPIFIVFPILFITIITIASIKITNENILMIKEVGDNLVVNQILSQSLLASNLFSLMIALLLFFIFKNNFNRSNLLRILPMANYQLLMIELIPFICLIMGFVCAVYTPTYIYLFIQSMNEYILLDFLFLTIFLLMNCNAIFFSFINVYFFNNMSEFIAHKLRKEYLHEPLFFSMIIGCGYIYYQILKETNFYGIATKNIFVEGDTLATLFNCLPIILLSVIILFLFYIISFIQKKPLQNGSTAFLFIPFSKFFPLNVVVLEFKRVVRDYHRILTIYFLFLCLLLLNWVALKNPENNELLMISQFIPMFVIEIVILLPLVANSRDYKKENLIYLLPTKYDYFIIIKMTFYLVLSLLLAGTYFILHSLFGLDQSAIHLVLFIEISLFTILAFLVGTFLPSDKNSGLQEGLGLILLFILYFTLTYTMNSLGIYEIKYLVMLCFFLFILSPIVIKRVSVGVHK</sequence>
<feature type="transmembrane region" description="Helical" evidence="1">
    <location>
        <begin position="320"/>
        <end position="339"/>
    </location>
</feature>
<evidence type="ECO:0000313" key="3">
    <source>
        <dbReference type="Proteomes" id="UP000249134"/>
    </source>
</evidence>
<reference evidence="2 3" key="1">
    <citation type="submission" date="2018-06" db="EMBL/GenBank/DDBJ databases">
        <authorList>
            <consortium name="Pathogen Informatics"/>
            <person name="Doyle S."/>
        </authorList>
    </citation>
    <scope>NUCLEOTIDE SEQUENCE [LARGE SCALE GENOMIC DNA]</scope>
    <source>
        <strain evidence="2 3">NCTC4824</strain>
    </source>
</reference>
<accession>A0A2X4VMA3</accession>
<organism evidence="2 3">
    <name type="scientific">Lederbergia lenta</name>
    <name type="common">Bacillus lentus</name>
    <dbReference type="NCBI Taxonomy" id="1467"/>
    <lineage>
        <taxon>Bacteria</taxon>
        <taxon>Bacillati</taxon>
        <taxon>Bacillota</taxon>
        <taxon>Bacilli</taxon>
        <taxon>Bacillales</taxon>
        <taxon>Bacillaceae</taxon>
        <taxon>Lederbergia</taxon>
    </lineage>
</organism>
<feature type="transmembrane region" description="Helical" evidence="1">
    <location>
        <begin position="62"/>
        <end position="85"/>
    </location>
</feature>
<feature type="transmembrane region" description="Helical" evidence="1">
    <location>
        <begin position="427"/>
        <end position="445"/>
    </location>
</feature>
<feature type="transmembrane region" description="Helical" evidence="1">
    <location>
        <begin position="21"/>
        <end position="42"/>
    </location>
</feature>
<keyword evidence="1" id="KW-1133">Transmembrane helix</keyword>
<dbReference type="EMBL" id="LS483476">
    <property type="protein sequence ID" value="SQI53287.1"/>
    <property type="molecule type" value="Genomic_DNA"/>
</dbReference>
<dbReference type="KEGG" id="blen:NCTC4824_00787"/>
<keyword evidence="1" id="KW-0812">Transmembrane</keyword>
<name>A0A2X4VMA3_LEDLE</name>
<dbReference type="Proteomes" id="UP000249134">
    <property type="component" value="Chromosome 1"/>
</dbReference>
<feature type="transmembrane region" description="Helical" evidence="1">
    <location>
        <begin position="393"/>
        <end position="415"/>
    </location>
</feature>
<feature type="transmembrane region" description="Helical" evidence="1">
    <location>
        <begin position="140"/>
        <end position="168"/>
    </location>
</feature>
<dbReference type="STRING" id="1348624.GCA_001591545_03471"/>
<feature type="transmembrane region" description="Helical" evidence="1">
    <location>
        <begin position="451"/>
        <end position="469"/>
    </location>
</feature>
<feature type="transmembrane region" description="Helical" evidence="1">
    <location>
        <begin position="225"/>
        <end position="248"/>
    </location>
</feature>
<keyword evidence="1" id="KW-0472">Membrane</keyword>
<evidence type="ECO:0000313" key="2">
    <source>
        <dbReference type="EMBL" id="SQI53287.1"/>
    </source>
</evidence>
<feature type="transmembrane region" description="Helical" evidence="1">
    <location>
        <begin position="359"/>
        <end position="381"/>
    </location>
</feature>
<gene>
    <name evidence="2" type="ORF">NCTC4824_00787</name>
</gene>
<keyword evidence="3" id="KW-1185">Reference proteome</keyword>
<dbReference type="AlphaFoldDB" id="A0A2X4VMA3"/>